<dbReference type="PANTHER" id="PTHR31594:SF16">
    <property type="entry name" value="SI:CH211-281L24.3"/>
    <property type="match status" value="1"/>
</dbReference>
<dbReference type="InterPro" id="IPR052090">
    <property type="entry name" value="Cytolytic_pore-forming_toxin"/>
</dbReference>
<dbReference type="PANTHER" id="PTHR31594">
    <property type="entry name" value="AIG1-TYPE G DOMAIN-CONTAINING PROTEIN"/>
    <property type="match status" value="1"/>
</dbReference>
<evidence type="ECO:0000259" key="1">
    <source>
        <dbReference type="Pfam" id="PF18078"/>
    </source>
</evidence>
<keyword evidence="4" id="KW-1185">Reference proteome</keyword>
<dbReference type="RefSeq" id="XP_060539226.1">
    <property type="nucleotide sequence ID" value="XM_060683243.1"/>
</dbReference>
<feature type="domain" description="SNTX thioredoxin-like" evidence="1">
    <location>
        <begin position="382"/>
        <end position="483"/>
    </location>
</feature>
<evidence type="ECO:0000259" key="3">
    <source>
        <dbReference type="Pfam" id="PF24674"/>
    </source>
</evidence>
<reference evidence="5" key="1">
    <citation type="submission" date="2025-08" db="UniProtKB">
        <authorList>
            <consortium name="RefSeq"/>
        </authorList>
    </citation>
    <scope>IDENTIFICATION</scope>
    <source>
        <tissue evidence="5">Blood</tissue>
    </source>
</reference>
<evidence type="ECO:0000259" key="2">
    <source>
        <dbReference type="Pfam" id="PF21109"/>
    </source>
</evidence>
<gene>
    <name evidence="5" type="primary">LOC132709481</name>
</gene>
<evidence type="ECO:0000313" key="5">
    <source>
        <dbReference type="RefSeq" id="XP_060539226.1"/>
    </source>
</evidence>
<evidence type="ECO:0000313" key="4">
    <source>
        <dbReference type="Proteomes" id="UP001652622"/>
    </source>
</evidence>
<dbReference type="GeneID" id="132709481"/>
<accession>A0ABM3YSX3</accession>
<dbReference type="InterPro" id="IPR056072">
    <property type="entry name" value="SNTX_MACPF/CDC-like_dom"/>
</dbReference>
<dbReference type="InterPro" id="IPR040581">
    <property type="entry name" value="Thioredoxin_11"/>
</dbReference>
<dbReference type="Pfam" id="PF18078">
    <property type="entry name" value="Thioredoxin_11"/>
    <property type="match status" value="1"/>
</dbReference>
<dbReference type="InterPro" id="IPR048997">
    <property type="entry name" value="Stonustoxin-like_helical"/>
</dbReference>
<proteinExistence type="predicted"/>
<dbReference type="Pfam" id="PF24674">
    <property type="entry name" value="MACPF_SNTX"/>
    <property type="match status" value="1"/>
</dbReference>
<organism evidence="4 5">
    <name type="scientific">Pantherophis guttatus</name>
    <name type="common">Corn snake</name>
    <name type="synonym">Elaphe guttata</name>
    <dbReference type="NCBI Taxonomy" id="94885"/>
    <lineage>
        <taxon>Eukaryota</taxon>
        <taxon>Metazoa</taxon>
        <taxon>Chordata</taxon>
        <taxon>Craniata</taxon>
        <taxon>Vertebrata</taxon>
        <taxon>Euteleostomi</taxon>
        <taxon>Lepidosauria</taxon>
        <taxon>Squamata</taxon>
        <taxon>Bifurcata</taxon>
        <taxon>Unidentata</taxon>
        <taxon>Episquamata</taxon>
        <taxon>Toxicofera</taxon>
        <taxon>Serpentes</taxon>
        <taxon>Colubroidea</taxon>
        <taxon>Colubridae</taxon>
        <taxon>Colubrinae</taxon>
        <taxon>Pantherophis</taxon>
    </lineage>
</organism>
<feature type="domain" description="Stonustoxin-like helical" evidence="2">
    <location>
        <begin position="276"/>
        <end position="369"/>
    </location>
</feature>
<sequence>MAVAEDAIEIPALGRPFQLGMFYDCRKDALIPGFTLWDHSSLQKELTTKPQPKTATVIIASDSIDDKTSALDISGSLKASFLGGLIDMRGSAEYLHDTKKSKKQARVTVQYKTTTRYEQLTMSHLGIQNVSHPTIFEQGTATHVVTAILYGAQAFFVFDRDDSSMEMVKNMEGNLHVTIKKMISATGEAEVKLNEEERENALIFSCTFHGDFSLDKNPVTFQDAMKVYETLPKMLGEHGEKAVPMRVWLYPLTKLDSRAAKMVREISLTLIFDAQDILEELNEIEMQSNDVANSADKFPEIKKKIQNFKNLLKQHRQTFQKQMARMLPSIRGGGQEEGTLVDLLMSIRESPFNSQRLCEFLDTKEREINHVNSYLTILSEEKVISSKTKLEKIVLDPQNLYVVSFIFTSLHKTEPFLLSLQDWLHDHLVQESMKSTRFSLGQEEDTPWFEDKERTRNARRTAKSIKDFLSINQSIEKVRFVVALSQIWTHQALPRIFMKRESWSARTMSCPQNLSHS</sequence>
<dbReference type="Proteomes" id="UP001652622">
    <property type="component" value="Unplaced"/>
</dbReference>
<protein>
    <submittedName>
        <fullName evidence="5">Neoverrucotoxin subunit beta-like</fullName>
    </submittedName>
</protein>
<name>A0ABM3YSX3_PANGU</name>
<dbReference type="Pfam" id="PF21109">
    <property type="entry name" value="Stonustoxin_helical"/>
    <property type="match status" value="1"/>
</dbReference>
<feature type="domain" description="SNTX MACPF/CDC-like" evidence="3">
    <location>
        <begin position="7"/>
        <end position="158"/>
    </location>
</feature>